<feature type="compositionally biased region" description="Polar residues" evidence="5">
    <location>
        <begin position="138"/>
        <end position="158"/>
    </location>
</feature>
<comment type="subcellular location">
    <subcellularLocation>
        <location evidence="1">Endomembrane system</location>
    </subcellularLocation>
</comment>
<evidence type="ECO:0000256" key="2">
    <source>
        <dbReference type="ARBA" id="ARBA00022448"/>
    </source>
</evidence>
<dbReference type="PANTHER" id="PTHR22780">
    <property type="entry name" value="ADAPTIN, ALPHA/GAMMA/EPSILON"/>
    <property type="match status" value="1"/>
</dbReference>
<evidence type="ECO:0000256" key="1">
    <source>
        <dbReference type="ARBA" id="ARBA00004308"/>
    </source>
</evidence>
<evidence type="ECO:0000313" key="6">
    <source>
        <dbReference type="EMBL" id="RRT77425.1"/>
    </source>
</evidence>
<reference evidence="6 7" key="1">
    <citation type="journal article" date="2014" name="Agronomy (Basel)">
        <title>A Draft Genome Sequence for Ensete ventricosum, the Drought-Tolerant Tree Against Hunger.</title>
        <authorList>
            <person name="Harrison J."/>
            <person name="Moore K.A."/>
            <person name="Paszkiewicz K."/>
            <person name="Jones T."/>
            <person name="Grant M."/>
            <person name="Ambacheew D."/>
            <person name="Muzemil S."/>
            <person name="Studholme D.J."/>
        </authorList>
    </citation>
    <scope>NUCLEOTIDE SEQUENCE [LARGE SCALE GENOMIC DNA]</scope>
</reference>
<dbReference type="InterPro" id="IPR050840">
    <property type="entry name" value="Adaptor_Complx_Large_Subunit"/>
</dbReference>
<dbReference type="GO" id="GO:0005737">
    <property type="term" value="C:cytoplasm"/>
    <property type="evidence" value="ECO:0007669"/>
    <property type="project" value="UniProtKB-ARBA"/>
</dbReference>
<feature type="region of interest" description="Disordered" evidence="5">
    <location>
        <begin position="133"/>
        <end position="163"/>
    </location>
</feature>
<organism evidence="6 7">
    <name type="scientific">Ensete ventricosum</name>
    <name type="common">Abyssinian banana</name>
    <name type="synonym">Musa ensete</name>
    <dbReference type="NCBI Taxonomy" id="4639"/>
    <lineage>
        <taxon>Eukaryota</taxon>
        <taxon>Viridiplantae</taxon>
        <taxon>Streptophyta</taxon>
        <taxon>Embryophyta</taxon>
        <taxon>Tracheophyta</taxon>
        <taxon>Spermatophyta</taxon>
        <taxon>Magnoliopsida</taxon>
        <taxon>Liliopsida</taxon>
        <taxon>Zingiberales</taxon>
        <taxon>Musaceae</taxon>
        <taxon>Ensete</taxon>
    </lineage>
</organism>
<dbReference type="GO" id="GO:0015031">
    <property type="term" value="P:protein transport"/>
    <property type="evidence" value="ECO:0007669"/>
    <property type="project" value="UniProtKB-KW"/>
</dbReference>
<dbReference type="GO" id="GO:0012505">
    <property type="term" value="C:endomembrane system"/>
    <property type="evidence" value="ECO:0007669"/>
    <property type="project" value="UniProtKB-SubCell"/>
</dbReference>
<accession>A0A427AME7</accession>
<protein>
    <recommendedName>
        <fullName evidence="8">Clathrin/coatomer adaptor adaptin-like N-terminal domain-containing protein</fullName>
    </recommendedName>
</protein>
<dbReference type="InterPro" id="IPR011989">
    <property type="entry name" value="ARM-like"/>
</dbReference>
<sequence length="275" mass="29762">MVPPGSGQTMYRSASGLVRTAHTGRYVDVILQLIDKAGDFVSDDIWYRVVQFVTNNEDLQVSAYLLGEYSHLLARRPGCSPKEIFAIINEKLPTVAYESYIDVEIQQRAVEYFSLSRKGAALVDVLAEMPKFPERQEAGTQGQASSREQGMTDENGSINKVVPQDTPSADLLGDLLGPLAIEGPPVPTVPVEQKDKNLLSALEATSEEAGPLALATVDDQPNSVQVQCPLEVVNIRASRDLAVLDFSYKFVTAVVIFSPCLYGFGVGSALPILAS</sequence>
<evidence type="ECO:0000256" key="5">
    <source>
        <dbReference type="SAM" id="MobiDB-lite"/>
    </source>
</evidence>
<dbReference type="AlphaFoldDB" id="A0A427AME7"/>
<evidence type="ECO:0000313" key="7">
    <source>
        <dbReference type="Proteomes" id="UP000287651"/>
    </source>
</evidence>
<keyword evidence="4" id="KW-0472">Membrane</keyword>
<evidence type="ECO:0000256" key="4">
    <source>
        <dbReference type="ARBA" id="ARBA00023136"/>
    </source>
</evidence>
<keyword evidence="2" id="KW-0813">Transport</keyword>
<dbReference type="Proteomes" id="UP000287651">
    <property type="component" value="Unassembled WGS sequence"/>
</dbReference>
<gene>
    <name evidence="6" type="ORF">B296_00028636</name>
</gene>
<dbReference type="Gene3D" id="1.25.10.10">
    <property type="entry name" value="Leucine-rich Repeat Variant"/>
    <property type="match status" value="1"/>
</dbReference>
<keyword evidence="3" id="KW-0653">Protein transport</keyword>
<evidence type="ECO:0008006" key="8">
    <source>
        <dbReference type="Google" id="ProtNLM"/>
    </source>
</evidence>
<evidence type="ECO:0000256" key="3">
    <source>
        <dbReference type="ARBA" id="ARBA00022927"/>
    </source>
</evidence>
<proteinExistence type="predicted"/>
<name>A0A427AME7_ENSVE</name>
<comment type="caution">
    <text evidence="6">The sequence shown here is derived from an EMBL/GenBank/DDBJ whole genome shotgun (WGS) entry which is preliminary data.</text>
</comment>
<dbReference type="EMBL" id="AMZH03001934">
    <property type="protein sequence ID" value="RRT77425.1"/>
    <property type="molecule type" value="Genomic_DNA"/>
</dbReference>